<protein>
    <submittedName>
        <fullName evidence="2">Uncharacterized protein</fullName>
    </submittedName>
</protein>
<feature type="compositionally biased region" description="Low complexity" evidence="1">
    <location>
        <begin position="66"/>
        <end position="76"/>
    </location>
</feature>
<sequence>MVCIHAKKKRTNAGVLVKQLRKPALSNIPSYRQIKARTSHSCKVRAHSSPYIRGGPGGGGFSSLKPTFTTPTSTPTMRATRKTSTAQRTAARMPSFCFLRLRALATGPRPAALLPYAGMPPVMLCTYVRGLPPSSGVWCGGTGGVSAMWAAAGAGAGACVGAGFA</sequence>
<reference evidence="2 3" key="1">
    <citation type="submission" date="2018-11" db="EMBL/GenBank/DDBJ databases">
        <title>Genome sequence and assembly of Colletotrichum spinosum.</title>
        <authorList>
            <person name="Gan P."/>
            <person name="Shirasu K."/>
        </authorList>
    </citation>
    <scope>NUCLEOTIDE SEQUENCE [LARGE SCALE GENOMIC DNA]</scope>
    <source>
        <strain evidence="2 3">CBS 515.97</strain>
    </source>
</reference>
<dbReference type="Proteomes" id="UP000295083">
    <property type="component" value="Unassembled WGS sequence"/>
</dbReference>
<evidence type="ECO:0000313" key="3">
    <source>
        <dbReference type="Proteomes" id="UP000295083"/>
    </source>
</evidence>
<comment type="caution">
    <text evidence="2">The sequence shown here is derived from an EMBL/GenBank/DDBJ whole genome shotgun (WGS) entry which is preliminary data.</text>
</comment>
<feature type="region of interest" description="Disordered" evidence="1">
    <location>
        <begin position="54"/>
        <end position="86"/>
    </location>
</feature>
<accession>A0A4R8QDV4</accession>
<organism evidence="2 3">
    <name type="scientific">Colletotrichum spinosum</name>
    <dbReference type="NCBI Taxonomy" id="1347390"/>
    <lineage>
        <taxon>Eukaryota</taxon>
        <taxon>Fungi</taxon>
        <taxon>Dikarya</taxon>
        <taxon>Ascomycota</taxon>
        <taxon>Pezizomycotina</taxon>
        <taxon>Sordariomycetes</taxon>
        <taxon>Hypocreomycetidae</taxon>
        <taxon>Glomerellales</taxon>
        <taxon>Glomerellaceae</taxon>
        <taxon>Colletotrichum</taxon>
        <taxon>Colletotrichum orbiculare species complex</taxon>
    </lineage>
</organism>
<dbReference type="EMBL" id="QAPG01000056">
    <property type="protein sequence ID" value="TDZ34154.1"/>
    <property type="molecule type" value="Genomic_DNA"/>
</dbReference>
<evidence type="ECO:0000256" key="1">
    <source>
        <dbReference type="SAM" id="MobiDB-lite"/>
    </source>
</evidence>
<evidence type="ECO:0000313" key="2">
    <source>
        <dbReference type="EMBL" id="TDZ34154.1"/>
    </source>
</evidence>
<gene>
    <name evidence="2" type="ORF">C8035_v009593</name>
</gene>
<proteinExistence type="predicted"/>
<name>A0A4R8QDV4_9PEZI</name>
<dbReference type="AlphaFoldDB" id="A0A4R8QDV4"/>
<keyword evidence="3" id="KW-1185">Reference proteome</keyword>